<dbReference type="Proteomes" id="UP000243499">
    <property type="component" value="Chromosome 3"/>
</dbReference>
<organism evidence="1">
    <name type="scientific">Panicum hallii</name>
    <dbReference type="NCBI Taxonomy" id="206008"/>
    <lineage>
        <taxon>Eukaryota</taxon>
        <taxon>Viridiplantae</taxon>
        <taxon>Streptophyta</taxon>
        <taxon>Embryophyta</taxon>
        <taxon>Tracheophyta</taxon>
        <taxon>Spermatophyta</taxon>
        <taxon>Magnoliopsida</taxon>
        <taxon>Liliopsida</taxon>
        <taxon>Poales</taxon>
        <taxon>Poaceae</taxon>
        <taxon>PACMAD clade</taxon>
        <taxon>Panicoideae</taxon>
        <taxon>Panicodae</taxon>
        <taxon>Paniceae</taxon>
        <taxon>Panicinae</taxon>
        <taxon>Panicum</taxon>
        <taxon>Panicum sect. Panicum</taxon>
    </lineage>
</organism>
<proteinExistence type="predicted"/>
<name>A0A2T8KJ90_9POAL</name>
<dbReference type="Gramene" id="PVH62255">
    <property type="protein sequence ID" value="PVH62255"/>
    <property type="gene ID" value="PAHAL_3G249900"/>
</dbReference>
<sequence length="55" mass="6380">MKPHPDNQAQNGGPSFYTSSQSYYKQHLMIHSSHPSIALHRYTPPNLNQWLTDRT</sequence>
<protein>
    <submittedName>
        <fullName evidence="1">Uncharacterized protein</fullName>
    </submittedName>
</protein>
<gene>
    <name evidence="1" type="ORF">PAHAL_3G249900</name>
</gene>
<accession>A0A2T8KJ90</accession>
<evidence type="ECO:0000313" key="1">
    <source>
        <dbReference type="EMBL" id="PVH62255.1"/>
    </source>
</evidence>
<dbReference type="AlphaFoldDB" id="A0A2T8KJ90"/>
<dbReference type="EMBL" id="CM008048">
    <property type="protein sequence ID" value="PVH62255.1"/>
    <property type="molecule type" value="Genomic_DNA"/>
</dbReference>
<reference evidence="1" key="1">
    <citation type="submission" date="2018-04" db="EMBL/GenBank/DDBJ databases">
        <title>WGS assembly of Panicum hallii.</title>
        <authorList>
            <person name="Lovell J."/>
            <person name="Jenkins J."/>
            <person name="Lowry D."/>
            <person name="Mamidi S."/>
            <person name="Sreedasyam A."/>
            <person name="Weng X."/>
            <person name="Barry K."/>
            <person name="Bonette J."/>
            <person name="Campitelli B."/>
            <person name="Daum C."/>
            <person name="Gordon S."/>
            <person name="Gould B."/>
            <person name="Lipzen A."/>
            <person name="Macqueen A."/>
            <person name="Palacio-Mejia J."/>
            <person name="Plott C."/>
            <person name="Shakirov E."/>
            <person name="Shu S."/>
            <person name="Yoshinaga Y."/>
            <person name="Zane M."/>
            <person name="Rokhsar D."/>
            <person name="Grimwood J."/>
            <person name="Schmutz J."/>
            <person name="Juenger T."/>
        </authorList>
    </citation>
    <scope>NUCLEOTIDE SEQUENCE [LARGE SCALE GENOMIC DNA]</scope>
    <source>
        <strain evidence="1">FIL2</strain>
    </source>
</reference>